<evidence type="ECO:0000256" key="3">
    <source>
        <dbReference type="ARBA" id="ARBA00022989"/>
    </source>
</evidence>
<evidence type="ECO:0000313" key="7">
    <source>
        <dbReference type="Proteomes" id="UP000239068"/>
    </source>
</evidence>
<comment type="subcellular location">
    <subcellularLocation>
        <location evidence="1">Membrane</location>
        <topology evidence="1">Multi-pass membrane protein</topology>
    </subcellularLocation>
</comment>
<dbReference type="RefSeq" id="WP_105019778.1">
    <property type="nucleotide sequence ID" value="NZ_MSCM01000001.1"/>
</dbReference>
<keyword evidence="2 5" id="KW-0812">Transmembrane</keyword>
<evidence type="ECO:0000256" key="2">
    <source>
        <dbReference type="ARBA" id="ARBA00022692"/>
    </source>
</evidence>
<keyword evidence="7" id="KW-1185">Reference proteome</keyword>
<dbReference type="AlphaFoldDB" id="A0A2S7WUE8"/>
<keyword evidence="4 5" id="KW-0472">Membrane</keyword>
<dbReference type="Proteomes" id="UP000239068">
    <property type="component" value="Unassembled WGS sequence"/>
</dbReference>
<dbReference type="InterPro" id="IPR002657">
    <property type="entry name" value="BilAc:Na_symport/Acr3"/>
</dbReference>
<dbReference type="EMBL" id="MSCM01000001">
    <property type="protein sequence ID" value="PQJ81197.1"/>
    <property type="molecule type" value="Genomic_DNA"/>
</dbReference>
<reference evidence="6 7" key="1">
    <citation type="submission" date="2016-12" db="EMBL/GenBank/DDBJ databases">
        <title>Trade-off between light-utilization and light-protection in marine flavobacteria.</title>
        <authorList>
            <person name="Kumagai Y."/>
            <person name="Yoshizawa S."/>
            <person name="Kogure K."/>
            <person name="Iwasaki W."/>
        </authorList>
    </citation>
    <scope>NUCLEOTIDE SEQUENCE [LARGE SCALE GENOMIC DNA]</scope>
    <source>
        <strain evidence="6 7">ATCC 43844</strain>
    </source>
</reference>
<accession>A0A2S7WUE8</accession>
<organism evidence="6 7">
    <name type="scientific">Polaribacter glomeratus</name>
    <dbReference type="NCBI Taxonomy" id="102"/>
    <lineage>
        <taxon>Bacteria</taxon>
        <taxon>Pseudomonadati</taxon>
        <taxon>Bacteroidota</taxon>
        <taxon>Flavobacteriia</taxon>
        <taxon>Flavobacteriales</taxon>
        <taxon>Flavobacteriaceae</taxon>
    </lineage>
</organism>
<dbReference type="InterPro" id="IPR038770">
    <property type="entry name" value="Na+/solute_symporter_sf"/>
</dbReference>
<evidence type="ECO:0000313" key="6">
    <source>
        <dbReference type="EMBL" id="PQJ81197.1"/>
    </source>
</evidence>
<feature type="transmembrane region" description="Helical" evidence="5">
    <location>
        <begin position="54"/>
        <end position="77"/>
    </location>
</feature>
<dbReference type="Gene3D" id="1.20.1530.20">
    <property type="match status" value="1"/>
</dbReference>
<feature type="transmembrane region" description="Helical" evidence="5">
    <location>
        <begin position="215"/>
        <end position="238"/>
    </location>
</feature>
<dbReference type="InterPro" id="IPR004710">
    <property type="entry name" value="Bilac:Na_transpt"/>
</dbReference>
<comment type="caution">
    <text evidence="6">The sequence shown here is derived from an EMBL/GenBank/DDBJ whole genome shotgun (WGS) entry which is preliminary data.</text>
</comment>
<feature type="transmembrane region" description="Helical" evidence="5">
    <location>
        <begin position="156"/>
        <end position="176"/>
    </location>
</feature>
<sequence length="306" mass="33858">MNRTANEINIDDIKINFDESGLWVLNIAIAIIMFGVALGITIDDFKRLLKNPKILMVGVLSQFILLPAFTFLAIIILEPHPSFALGMMMIAACPGGNVSNFFSKMADGNAALSVSLTAFATLICIFMTPLNLQFWGSLYEPTNEILKTVSLNPFDLFKLVSLILGIPLIAGMLIKHYHSEMAIKIEKLLKPISMTVFIVLIFVAFSQNLEVFVSYIHHVLFLVIFHNVFAFILGYYTAKSFGLNNQDCKTISMETGIQNGGLGLLLIFGFFDGLGGMALLAAFWGIWDVFSGMALATYWGRKTKTN</sequence>
<proteinExistence type="predicted"/>
<dbReference type="PANTHER" id="PTHR10361:SF28">
    <property type="entry name" value="P3 PROTEIN-RELATED"/>
    <property type="match status" value="1"/>
</dbReference>
<protein>
    <submittedName>
        <fullName evidence="6">Symporter</fullName>
    </submittedName>
</protein>
<name>A0A2S7WUE8_9FLAO</name>
<evidence type="ECO:0000256" key="5">
    <source>
        <dbReference type="SAM" id="Phobius"/>
    </source>
</evidence>
<feature type="transmembrane region" description="Helical" evidence="5">
    <location>
        <begin position="114"/>
        <end position="136"/>
    </location>
</feature>
<evidence type="ECO:0000256" key="4">
    <source>
        <dbReference type="ARBA" id="ARBA00023136"/>
    </source>
</evidence>
<dbReference type="PANTHER" id="PTHR10361">
    <property type="entry name" value="SODIUM-BILE ACID COTRANSPORTER"/>
    <property type="match status" value="1"/>
</dbReference>
<evidence type="ECO:0000256" key="1">
    <source>
        <dbReference type="ARBA" id="ARBA00004141"/>
    </source>
</evidence>
<feature type="transmembrane region" description="Helical" evidence="5">
    <location>
        <begin position="83"/>
        <end position="102"/>
    </location>
</feature>
<dbReference type="Pfam" id="PF01758">
    <property type="entry name" value="SBF"/>
    <property type="match status" value="1"/>
</dbReference>
<feature type="transmembrane region" description="Helical" evidence="5">
    <location>
        <begin position="20"/>
        <end position="42"/>
    </location>
</feature>
<feature type="transmembrane region" description="Helical" evidence="5">
    <location>
        <begin position="188"/>
        <end position="209"/>
    </location>
</feature>
<dbReference type="OrthoDB" id="9806785at2"/>
<gene>
    <name evidence="6" type="ORF">BTO16_00725</name>
</gene>
<dbReference type="GO" id="GO:0016020">
    <property type="term" value="C:membrane"/>
    <property type="evidence" value="ECO:0007669"/>
    <property type="project" value="UniProtKB-SubCell"/>
</dbReference>
<keyword evidence="3 5" id="KW-1133">Transmembrane helix</keyword>